<gene>
    <name evidence="2" type="ORF">MNB_SUP05-5-122</name>
</gene>
<reference evidence="2" key="1">
    <citation type="submission" date="2016-10" db="EMBL/GenBank/DDBJ databases">
        <authorList>
            <person name="de Groot N.N."/>
        </authorList>
    </citation>
    <scope>NUCLEOTIDE SEQUENCE</scope>
</reference>
<dbReference type="InterPro" id="IPR011767">
    <property type="entry name" value="GLR_AS"/>
</dbReference>
<evidence type="ECO:0000313" key="2">
    <source>
        <dbReference type="EMBL" id="SFV69284.1"/>
    </source>
</evidence>
<feature type="domain" description="GST N-terminal" evidence="1">
    <location>
        <begin position="43"/>
        <end position="125"/>
    </location>
</feature>
<dbReference type="AlphaFoldDB" id="A0A1W1CU08"/>
<sequence length="125" mass="14681">MKILLKGLREGLGRLIIAGDYIFSPKKVLRDEVKQKEFDEKCQNLVLYQFYACPFCIKTRRNIRRLNLKIKTQNISSSVPSDERDELLKKGGKVQVPCLKIIKDDKVEWLYESDKIIAYLNNQFQ</sequence>
<dbReference type="EMBL" id="FPHJ01000066">
    <property type="protein sequence ID" value="SFV69284.1"/>
    <property type="molecule type" value="Genomic_DNA"/>
</dbReference>
<name>A0A1W1CU08_9ZZZZ</name>
<dbReference type="SUPFAM" id="SSF52833">
    <property type="entry name" value="Thioredoxin-like"/>
    <property type="match status" value="1"/>
</dbReference>
<protein>
    <submittedName>
        <fullName evidence="2">Glutaredoxin</fullName>
    </submittedName>
</protein>
<proteinExistence type="predicted"/>
<dbReference type="InterPro" id="IPR036249">
    <property type="entry name" value="Thioredoxin-like_sf"/>
</dbReference>
<dbReference type="Pfam" id="PF13417">
    <property type="entry name" value="GST_N_3"/>
    <property type="match status" value="1"/>
</dbReference>
<accession>A0A1W1CU08</accession>
<dbReference type="PROSITE" id="PS51354">
    <property type="entry name" value="GLUTAREDOXIN_2"/>
    <property type="match status" value="1"/>
</dbReference>
<dbReference type="Gene3D" id="3.40.30.10">
    <property type="entry name" value="Glutaredoxin"/>
    <property type="match status" value="1"/>
</dbReference>
<dbReference type="PROSITE" id="PS50404">
    <property type="entry name" value="GST_NTER"/>
    <property type="match status" value="1"/>
</dbReference>
<evidence type="ECO:0000259" key="1">
    <source>
        <dbReference type="PROSITE" id="PS50404"/>
    </source>
</evidence>
<dbReference type="InterPro" id="IPR004045">
    <property type="entry name" value="Glutathione_S-Trfase_N"/>
</dbReference>
<organism evidence="2">
    <name type="scientific">hydrothermal vent metagenome</name>
    <dbReference type="NCBI Taxonomy" id="652676"/>
    <lineage>
        <taxon>unclassified sequences</taxon>
        <taxon>metagenomes</taxon>
        <taxon>ecological metagenomes</taxon>
    </lineage>
</organism>
<dbReference type="PROSITE" id="PS00195">
    <property type="entry name" value="GLUTAREDOXIN_1"/>
    <property type="match status" value="1"/>
</dbReference>